<dbReference type="STRING" id="728005.SAMN04488059_101323"/>
<evidence type="ECO:0000313" key="7">
    <source>
        <dbReference type="Proteomes" id="UP000182258"/>
    </source>
</evidence>
<dbReference type="GO" id="GO:0046872">
    <property type="term" value="F:metal ion binding"/>
    <property type="evidence" value="ECO:0007669"/>
    <property type="project" value="UniProtKB-KW"/>
</dbReference>
<dbReference type="InterPro" id="IPR029044">
    <property type="entry name" value="Nucleotide-diphossugar_trans"/>
</dbReference>
<sequence>MTDRSIHIALTFDDNFWAPAYATMRSICLFSKRRSDLVFHLLHRTLTSQHKVDLEAISSEFGASLRWYDLDQSTLFKDIAARMPENKRLSNIVYARLIIDQLMDPSIARTLYLDCDMLVRDDIATLYDWDMQGAPIAAVRDSIGAWLTAGRDVASNRDIFDVAEPYFNAGLVLIDVAQWRAADIIGYMERAYAEGVMQRIYYDQDLLNLVFRGRWLQLPWRWNTIDARPVHEGLDPAILHYTGKAKPWFIITGMRRSVAFTRFYRHVMTNKIFYDFARHRRNRWWRRMLRLDRS</sequence>
<dbReference type="Pfam" id="PF01501">
    <property type="entry name" value="Glyco_transf_8"/>
    <property type="match status" value="1"/>
</dbReference>
<proteinExistence type="predicted"/>
<name>A0A0F5PYS7_9HYPH</name>
<dbReference type="PANTHER" id="PTHR13778:SF47">
    <property type="entry name" value="LIPOPOLYSACCHARIDE 1,3-GALACTOSYLTRANSFERASE"/>
    <property type="match status" value="1"/>
</dbReference>
<gene>
    <name evidence="5" type="ORF">SAMN04488059_101323</name>
    <name evidence="4" type="ORF">WH91_10755</name>
</gene>
<reference evidence="4 6" key="1">
    <citation type="submission" date="2015-03" db="EMBL/GenBank/DDBJ databases">
        <authorList>
            <person name="Lepp D."/>
            <person name="Hassan Y.I."/>
            <person name="Li X.-Z."/>
            <person name="Zhou T."/>
        </authorList>
    </citation>
    <scope>NUCLEOTIDE SEQUENCE [LARGE SCALE GENOMIC DNA]</scope>
    <source>
        <strain evidence="4 6">Cr7-05</strain>
    </source>
</reference>
<accession>A0A0F5PYS7</accession>
<reference evidence="5 7" key="2">
    <citation type="submission" date="2016-10" db="EMBL/GenBank/DDBJ databases">
        <authorList>
            <person name="de Groot N.N."/>
        </authorList>
    </citation>
    <scope>NUCLEOTIDE SEQUENCE [LARGE SCALE GENOMIC DNA]</scope>
    <source>
        <strain evidence="5 7">CGMCC 1.10210</strain>
    </source>
</reference>
<dbReference type="Proteomes" id="UP000182258">
    <property type="component" value="Unassembled WGS sequence"/>
</dbReference>
<keyword evidence="6" id="KW-1185">Reference proteome</keyword>
<evidence type="ECO:0000313" key="4">
    <source>
        <dbReference type="EMBL" id="KKC32984.1"/>
    </source>
</evidence>
<dbReference type="OrthoDB" id="5672604at2"/>
<dbReference type="CDD" id="cd04194">
    <property type="entry name" value="GT8_A4GalT_like"/>
    <property type="match status" value="1"/>
</dbReference>
<dbReference type="PANTHER" id="PTHR13778">
    <property type="entry name" value="GLYCOSYLTRANSFERASE 8 DOMAIN-CONTAINING PROTEIN"/>
    <property type="match status" value="1"/>
</dbReference>
<evidence type="ECO:0000313" key="6">
    <source>
        <dbReference type="Proteomes" id="UP000033519"/>
    </source>
</evidence>
<dbReference type="PATRIC" id="fig|728005.3.peg.279"/>
<evidence type="ECO:0000313" key="5">
    <source>
        <dbReference type="EMBL" id="SFC00192.1"/>
    </source>
</evidence>
<dbReference type="RefSeq" id="WP_046171017.1">
    <property type="nucleotide sequence ID" value="NZ_FOMB01000001.1"/>
</dbReference>
<dbReference type="Gene3D" id="3.90.550.10">
    <property type="entry name" value="Spore Coat Polysaccharide Biosynthesis Protein SpsA, Chain A"/>
    <property type="match status" value="1"/>
</dbReference>
<organism evidence="5 7">
    <name type="scientific">Devosia psychrophila</name>
    <dbReference type="NCBI Taxonomy" id="728005"/>
    <lineage>
        <taxon>Bacteria</taxon>
        <taxon>Pseudomonadati</taxon>
        <taxon>Pseudomonadota</taxon>
        <taxon>Alphaproteobacteria</taxon>
        <taxon>Hyphomicrobiales</taxon>
        <taxon>Devosiaceae</taxon>
        <taxon>Devosia</taxon>
    </lineage>
</organism>
<protein>
    <submittedName>
        <fullName evidence="5">Lipopolysaccharide biosynthesis protein, LPS:glycosyltransferase</fullName>
    </submittedName>
</protein>
<keyword evidence="3" id="KW-0479">Metal-binding</keyword>
<dbReference type="EMBL" id="FOMB01000001">
    <property type="protein sequence ID" value="SFC00192.1"/>
    <property type="molecule type" value="Genomic_DNA"/>
</dbReference>
<dbReference type="EMBL" id="LAPV01000122">
    <property type="protein sequence ID" value="KKC32984.1"/>
    <property type="molecule type" value="Genomic_DNA"/>
</dbReference>
<evidence type="ECO:0000256" key="2">
    <source>
        <dbReference type="ARBA" id="ARBA00022679"/>
    </source>
</evidence>
<dbReference type="GO" id="GO:0016757">
    <property type="term" value="F:glycosyltransferase activity"/>
    <property type="evidence" value="ECO:0007669"/>
    <property type="project" value="UniProtKB-KW"/>
</dbReference>
<evidence type="ECO:0000256" key="1">
    <source>
        <dbReference type="ARBA" id="ARBA00022676"/>
    </source>
</evidence>
<dbReference type="Proteomes" id="UP000033519">
    <property type="component" value="Unassembled WGS sequence"/>
</dbReference>
<dbReference type="AlphaFoldDB" id="A0A0F5PYS7"/>
<keyword evidence="1" id="KW-0328">Glycosyltransferase</keyword>
<keyword evidence="2 5" id="KW-0808">Transferase</keyword>
<evidence type="ECO:0000256" key="3">
    <source>
        <dbReference type="ARBA" id="ARBA00022723"/>
    </source>
</evidence>
<dbReference type="InterPro" id="IPR002495">
    <property type="entry name" value="Glyco_trans_8"/>
</dbReference>
<dbReference type="SUPFAM" id="SSF53448">
    <property type="entry name" value="Nucleotide-diphospho-sugar transferases"/>
    <property type="match status" value="1"/>
</dbReference>
<dbReference type="InterPro" id="IPR050748">
    <property type="entry name" value="Glycosyltrans_8_dom-fam"/>
</dbReference>